<protein>
    <recommendedName>
        <fullName evidence="2">CRIB domain-containing protein</fullName>
    </recommendedName>
</protein>
<evidence type="ECO:0000313" key="4">
    <source>
        <dbReference type="Proteomes" id="UP000615446"/>
    </source>
</evidence>
<evidence type="ECO:0000256" key="1">
    <source>
        <dbReference type="SAM" id="MobiDB-lite"/>
    </source>
</evidence>
<evidence type="ECO:0000313" key="3">
    <source>
        <dbReference type="EMBL" id="GES87746.1"/>
    </source>
</evidence>
<feature type="region of interest" description="Disordered" evidence="1">
    <location>
        <begin position="181"/>
        <end position="202"/>
    </location>
</feature>
<dbReference type="InterPro" id="IPR000095">
    <property type="entry name" value="CRIB_dom"/>
</dbReference>
<gene>
    <name evidence="3" type="ORF">RCL2_001473000</name>
</gene>
<dbReference type="Gene3D" id="3.90.810.10">
    <property type="entry name" value="CRIB domain"/>
    <property type="match status" value="1"/>
</dbReference>
<feature type="compositionally biased region" description="Low complexity" evidence="1">
    <location>
        <begin position="42"/>
        <end position="55"/>
    </location>
</feature>
<organism evidence="3 4">
    <name type="scientific">Rhizophagus clarus</name>
    <dbReference type="NCBI Taxonomy" id="94130"/>
    <lineage>
        <taxon>Eukaryota</taxon>
        <taxon>Fungi</taxon>
        <taxon>Fungi incertae sedis</taxon>
        <taxon>Mucoromycota</taxon>
        <taxon>Glomeromycotina</taxon>
        <taxon>Glomeromycetes</taxon>
        <taxon>Glomerales</taxon>
        <taxon>Glomeraceae</taxon>
        <taxon>Rhizophagus</taxon>
    </lineage>
</organism>
<dbReference type="OrthoDB" id="5559822at2759"/>
<feature type="region of interest" description="Disordered" evidence="1">
    <location>
        <begin position="33"/>
        <end position="55"/>
    </location>
</feature>
<proteinExistence type="predicted"/>
<feature type="compositionally biased region" description="Low complexity" evidence="1">
    <location>
        <begin position="182"/>
        <end position="198"/>
    </location>
</feature>
<dbReference type="PROSITE" id="PS50108">
    <property type="entry name" value="CRIB"/>
    <property type="match status" value="1"/>
</dbReference>
<reference evidence="3" key="1">
    <citation type="submission" date="2019-10" db="EMBL/GenBank/DDBJ databases">
        <title>Conservation and host-specific expression of non-tandemly repeated heterogenous ribosome RNA gene in arbuscular mycorrhizal fungi.</title>
        <authorList>
            <person name="Maeda T."/>
            <person name="Kobayashi Y."/>
            <person name="Nakagawa T."/>
            <person name="Ezawa T."/>
            <person name="Yamaguchi K."/>
            <person name="Bino T."/>
            <person name="Nishimoto Y."/>
            <person name="Shigenobu S."/>
            <person name="Kawaguchi M."/>
        </authorList>
    </citation>
    <scope>NUCLEOTIDE SEQUENCE</scope>
    <source>
        <strain evidence="3">HR1</strain>
    </source>
</reference>
<feature type="region of interest" description="Disordered" evidence="1">
    <location>
        <begin position="119"/>
        <end position="169"/>
    </location>
</feature>
<accession>A0A8H3LJJ8</accession>
<feature type="domain" description="CRIB" evidence="2">
    <location>
        <begin position="70"/>
        <end position="83"/>
    </location>
</feature>
<dbReference type="InterPro" id="IPR036936">
    <property type="entry name" value="CRIB_dom_sf"/>
</dbReference>
<feature type="compositionally biased region" description="Low complexity" evidence="1">
    <location>
        <begin position="150"/>
        <end position="161"/>
    </location>
</feature>
<sequence>MGGCISSFSQKQTKLDTGISSATYSQTINKKSVNNRFHENDNVNGSSANNNANKAKVVKRQKKKIHKGLIGLPSNFQHTGHIGITELRSGKVDPEKIKNQMAEVAAALSLEGLNIGSTIPSVNDTDTNNDNNHETSTFTQTPSEQQIVTDNNNNDNNSNNSRPISLQNDTQFKVKRKPTLTPISSPVQQQQNSQQLPSFTSNPVVDPMTEIVAALKMPIDGNFDRQNDQKLYTAYTIEKDN</sequence>
<comment type="caution">
    <text evidence="3">The sequence shown here is derived from an EMBL/GenBank/DDBJ whole genome shotgun (WGS) entry which is preliminary data.</text>
</comment>
<dbReference type="Proteomes" id="UP000615446">
    <property type="component" value="Unassembled WGS sequence"/>
</dbReference>
<dbReference type="EMBL" id="BLAL01000169">
    <property type="protein sequence ID" value="GES87746.1"/>
    <property type="molecule type" value="Genomic_DNA"/>
</dbReference>
<feature type="compositionally biased region" description="Polar residues" evidence="1">
    <location>
        <begin position="134"/>
        <end position="149"/>
    </location>
</feature>
<dbReference type="AlphaFoldDB" id="A0A8H3LJJ8"/>
<evidence type="ECO:0000259" key="2">
    <source>
        <dbReference type="PROSITE" id="PS50108"/>
    </source>
</evidence>
<name>A0A8H3LJJ8_9GLOM</name>